<evidence type="ECO:0000256" key="2">
    <source>
        <dbReference type="ARBA" id="ARBA00004286"/>
    </source>
</evidence>
<comment type="subunit">
    <text evidence="14">Forms a stable heterodimer with SPT16. The SPT16-POB3 dimer weakly associates with multiple molecules of NHP6 to form the FACT complex.</text>
</comment>
<evidence type="ECO:0000256" key="10">
    <source>
        <dbReference type="ARBA" id="ARBA00023204"/>
    </source>
</evidence>
<keyword evidence="11" id="KW-0539">Nucleus</keyword>
<accession>A0A8J5V0A5</accession>
<keyword evidence="7" id="KW-0227">DNA damage</keyword>
<evidence type="ECO:0000256" key="14">
    <source>
        <dbReference type="ARBA" id="ARBA00063925"/>
    </source>
</evidence>
<dbReference type="RefSeq" id="XP_049265577.1">
    <property type="nucleotide sequence ID" value="XM_049404643.1"/>
</dbReference>
<name>A0A8J5V0A5_9ASCO</name>
<keyword evidence="10" id="KW-0234">DNA repair</keyword>
<evidence type="ECO:0000256" key="15">
    <source>
        <dbReference type="ARBA" id="ARBA00074215"/>
    </source>
</evidence>
<evidence type="ECO:0000259" key="18">
    <source>
        <dbReference type="SMART" id="SM01287"/>
    </source>
</evidence>
<feature type="region of interest" description="Disordered" evidence="17">
    <location>
        <begin position="485"/>
        <end position="556"/>
    </location>
</feature>
<dbReference type="GO" id="GO:0006260">
    <property type="term" value="P:DNA replication"/>
    <property type="evidence" value="ECO:0007669"/>
    <property type="project" value="UniProtKB-KW"/>
</dbReference>
<dbReference type="CDD" id="cd13231">
    <property type="entry name" value="PH2_SSRP1-like"/>
    <property type="match status" value="1"/>
</dbReference>
<dbReference type="InterPro" id="IPR035417">
    <property type="entry name" value="SSRP1/POB3_N"/>
</dbReference>
<gene>
    <name evidence="19" type="ORF">J8A68_001033</name>
</gene>
<evidence type="ECO:0000256" key="12">
    <source>
        <dbReference type="ARBA" id="ARBA00025370"/>
    </source>
</evidence>
<organism evidence="19 20">
    <name type="scientific">[Candida] subhashii</name>
    <dbReference type="NCBI Taxonomy" id="561895"/>
    <lineage>
        <taxon>Eukaryota</taxon>
        <taxon>Fungi</taxon>
        <taxon>Dikarya</taxon>
        <taxon>Ascomycota</taxon>
        <taxon>Saccharomycotina</taxon>
        <taxon>Pichiomycetes</taxon>
        <taxon>Debaryomycetaceae</taxon>
        <taxon>Spathaspora</taxon>
    </lineage>
</organism>
<evidence type="ECO:0000256" key="11">
    <source>
        <dbReference type="ARBA" id="ARBA00023242"/>
    </source>
</evidence>
<evidence type="ECO:0000256" key="7">
    <source>
        <dbReference type="ARBA" id="ARBA00022763"/>
    </source>
</evidence>
<dbReference type="Pfam" id="PF21103">
    <property type="entry name" value="PH1_SSRP1-like"/>
    <property type="match status" value="1"/>
</dbReference>
<dbReference type="FunFam" id="2.30.29.30:FF:000098">
    <property type="entry name" value="Fact complex subunit ssrp1"/>
    <property type="match status" value="1"/>
</dbReference>
<dbReference type="Pfam" id="PF08512">
    <property type="entry name" value="Rttp106-like_middle"/>
    <property type="match status" value="1"/>
</dbReference>
<evidence type="ECO:0000313" key="19">
    <source>
        <dbReference type="EMBL" id="KAG7665345.1"/>
    </source>
</evidence>
<dbReference type="GO" id="GO:0031491">
    <property type="term" value="F:nucleosome binding"/>
    <property type="evidence" value="ECO:0007669"/>
    <property type="project" value="TreeGrafter"/>
</dbReference>
<dbReference type="PANTHER" id="PTHR45849">
    <property type="entry name" value="FACT COMPLEX SUBUNIT SSRP1"/>
    <property type="match status" value="1"/>
</dbReference>
<dbReference type="GeneID" id="73467834"/>
<evidence type="ECO:0000256" key="1">
    <source>
        <dbReference type="ARBA" id="ARBA00004123"/>
    </source>
</evidence>
<feature type="domain" description="Histone chaperone RTT106/FACT complex subunit SPT16-like middle" evidence="18">
    <location>
        <begin position="380"/>
        <end position="474"/>
    </location>
</feature>
<sequence>MVNTDFEKIYLNQNRLAGRMRIADSGLGWKANNPPGGSNANSSKANAPFLLPSEEILTASWSRGSKGYELRVQTRNKGVVMLDGFDVDDFTQLKQELMRNFQLTLEHKEHSLRGWNWGKTDLARNELVFNVNNKPAFEIPYEYITNSNLTGKNEVAIEFNLDGGVSKAGDEVVEMRFYVPGTVENETKVTKKVKVEAKEGEEKPTEVEEETTETNEISAAQVFYEQLKDKADIGQVAGEAIVSFSDVLFLTPRGRYDIDMYPTSLRLRGKTYDYKIQYEQIERIFSLPKPDEVHHLLILQIDPPLRQGQTRYPFLVLQVAREEETELELNLDEQEFDAKYKDRLKKSYDAPTHVVMSHCFRGLTERKLVTPGSFQSRFLQPGISCSLKASEGYLYPLDRCFLFVTKPTIYIPFVEISNVTMSRTGGGVSASRTFDLEINVRGSNQSHIFGSIDREEQETIERFCNEKGIRVRNEEKIAKAMLAKAMKEGADDEDDSDVDMGSAGEEDEESADDDFQSGSDSDVAEEFDSDAAVSSDEEMNDEAEKDDRPPKKKAKN</sequence>
<reference evidence="19 20" key="1">
    <citation type="journal article" date="2021" name="DNA Res.">
        <title>Genome analysis of Candida subhashii reveals its hybrid nature and dual mitochondrial genome conformations.</title>
        <authorList>
            <person name="Mixao V."/>
            <person name="Hegedusova E."/>
            <person name="Saus E."/>
            <person name="Pryszcz L.P."/>
            <person name="Cillingova A."/>
            <person name="Nosek J."/>
            <person name="Gabaldon T."/>
        </authorList>
    </citation>
    <scope>NUCLEOTIDE SEQUENCE [LARGE SCALE GENOMIC DNA]</scope>
    <source>
        <strain evidence="19 20">CBS 10753</strain>
    </source>
</reference>
<dbReference type="CDD" id="cd13229">
    <property type="entry name" value="PH_TFIIH"/>
    <property type="match status" value="1"/>
</dbReference>
<keyword evidence="5" id="KW-0158">Chromosome</keyword>
<dbReference type="GO" id="GO:0006281">
    <property type="term" value="P:DNA repair"/>
    <property type="evidence" value="ECO:0007669"/>
    <property type="project" value="UniProtKB-KW"/>
</dbReference>
<evidence type="ECO:0000256" key="5">
    <source>
        <dbReference type="ARBA" id="ARBA00022454"/>
    </source>
</evidence>
<comment type="caution">
    <text evidence="19">The sequence shown here is derived from an EMBL/GenBank/DDBJ whole genome shotgun (WGS) entry which is preliminary data.</text>
</comment>
<dbReference type="Pfam" id="PF03531">
    <property type="entry name" value="SSrecog"/>
    <property type="match status" value="1"/>
</dbReference>
<keyword evidence="9" id="KW-0804">Transcription</keyword>
<comment type="function">
    <text evidence="12">Component of the FACT complex, a general chromatin factor that acts to reorganize nucleosomes. The FACT complex is involved in multiple processes that require DNA as a template such as mRNA elongation, DNA replication and DNA repair. During transcription elongation the FACT complex acts as a histone chaperone that both destabilizes and restores nucleosomal structure. It facilitates the passage of RNA polymerase II and transcription by promoting the dissociation of one histone H2A-H2B dimer from the nucleosome, then subsequently promotes the reestablishment of the nucleosome following the passage of RNA polymerase II.</text>
</comment>
<dbReference type="Pfam" id="PF17292">
    <property type="entry name" value="POB3_N"/>
    <property type="match status" value="1"/>
</dbReference>
<evidence type="ECO:0000256" key="3">
    <source>
        <dbReference type="ARBA" id="ARBA00010060"/>
    </source>
</evidence>
<dbReference type="Proteomes" id="UP000694255">
    <property type="component" value="Unassembled WGS sequence"/>
</dbReference>
<dbReference type="InterPro" id="IPR048993">
    <property type="entry name" value="SSRP1-like_PH1"/>
</dbReference>
<dbReference type="SMART" id="SM01287">
    <property type="entry name" value="Rtt106"/>
    <property type="match status" value="1"/>
</dbReference>
<dbReference type="PANTHER" id="PTHR45849:SF1">
    <property type="entry name" value="FACT COMPLEX SUBUNIT SSRP1"/>
    <property type="match status" value="1"/>
</dbReference>
<dbReference type="InterPro" id="IPR024954">
    <property type="entry name" value="SSRP1_DD"/>
</dbReference>
<keyword evidence="8" id="KW-0805">Transcription regulation</keyword>
<protein>
    <recommendedName>
        <fullName evidence="4">FACT complex subunit POB3</fullName>
    </recommendedName>
    <alternativeName>
        <fullName evidence="15">FACT complex subunit pob3</fullName>
    </alternativeName>
    <alternativeName>
        <fullName evidence="13 16">Facilitates Chromatin transcription complex subunit POB3</fullName>
    </alternativeName>
</protein>
<dbReference type="CDD" id="cd13230">
    <property type="entry name" value="PH1_SSRP1-like"/>
    <property type="match status" value="1"/>
</dbReference>
<evidence type="ECO:0000256" key="17">
    <source>
        <dbReference type="SAM" id="MobiDB-lite"/>
    </source>
</evidence>
<dbReference type="FunFam" id="2.30.29.150:FF:000001">
    <property type="entry name" value="Fact complex subunit ssrp1"/>
    <property type="match status" value="1"/>
</dbReference>
<evidence type="ECO:0000256" key="13">
    <source>
        <dbReference type="ARBA" id="ARBA00030469"/>
    </source>
</evidence>
<evidence type="ECO:0000256" key="8">
    <source>
        <dbReference type="ARBA" id="ARBA00023015"/>
    </source>
</evidence>
<comment type="subcellular location">
    <subcellularLocation>
        <location evidence="2">Chromosome</location>
    </subcellularLocation>
    <subcellularLocation>
        <location evidence="1">Nucleus</location>
    </subcellularLocation>
</comment>
<feature type="compositionally biased region" description="Acidic residues" evidence="17">
    <location>
        <begin position="490"/>
        <end position="515"/>
    </location>
</feature>
<dbReference type="InterPro" id="IPR050454">
    <property type="entry name" value="RTT106/SSRP1_HistChap/FACT"/>
</dbReference>
<evidence type="ECO:0000256" key="9">
    <source>
        <dbReference type="ARBA" id="ARBA00023163"/>
    </source>
</evidence>
<dbReference type="GO" id="GO:0042393">
    <property type="term" value="F:histone binding"/>
    <property type="evidence" value="ECO:0007669"/>
    <property type="project" value="TreeGrafter"/>
</dbReference>
<dbReference type="InterPro" id="IPR013719">
    <property type="entry name" value="RTT106/SPT16-like_middle_dom"/>
</dbReference>
<keyword evidence="6" id="KW-0235">DNA replication</keyword>
<keyword evidence="20" id="KW-1185">Reference proteome</keyword>
<dbReference type="GO" id="GO:0035101">
    <property type="term" value="C:FACT complex"/>
    <property type="evidence" value="ECO:0007669"/>
    <property type="project" value="TreeGrafter"/>
</dbReference>
<dbReference type="AlphaFoldDB" id="A0A8J5V0A5"/>
<evidence type="ECO:0000256" key="4">
    <source>
        <dbReference type="ARBA" id="ARBA00014978"/>
    </source>
</evidence>
<evidence type="ECO:0000256" key="6">
    <source>
        <dbReference type="ARBA" id="ARBA00022705"/>
    </source>
</evidence>
<feature type="compositionally biased region" description="Acidic residues" evidence="17">
    <location>
        <begin position="522"/>
        <end position="544"/>
    </location>
</feature>
<dbReference type="EMBL" id="JAGSYN010000050">
    <property type="protein sequence ID" value="KAG7665345.1"/>
    <property type="molecule type" value="Genomic_DNA"/>
</dbReference>
<proteinExistence type="inferred from homology"/>
<comment type="similarity">
    <text evidence="3">Belongs to the SSRP1 family.</text>
</comment>
<dbReference type="OrthoDB" id="498543at2759"/>
<evidence type="ECO:0000256" key="16">
    <source>
        <dbReference type="ARBA" id="ARBA00077299"/>
    </source>
</evidence>
<evidence type="ECO:0000313" key="20">
    <source>
        <dbReference type="Proteomes" id="UP000694255"/>
    </source>
</evidence>